<protein>
    <submittedName>
        <fullName evidence="2">Uncharacterized protein</fullName>
    </submittedName>
</protein>
<evidence type="ECO:0000256" key="1">
    <source>
        <dbReference type="SAM" id="MobiDB-lite"/>
    </source>
</evidence>
<sequence>MTQPPDTTAPEDDGYVYAVGFEVADIPGETLPPQPQEPLPPSPDAGTAEQAAYADAVAAHLEAMRVYNGNIAAMLASEAYWRYVRTEMPTREAAEAQVREVLAVHTANPLVRNIGLDRVERPEWERVALTPTT</sequence>
<keyword evidence="3" id="KW-1185">Reference proteome</keyword>
<evidence type="ECO:0000313" key="3">
    <source>
        <dbReference type="Proteomes" id="UP000464404"/>
    </source>
</evidence>
<reference evidence="2 3" key="1">
    <citation type="submission" date="2019-12" db="EMBL/GenBank/DDBJ databases">
        <authorList>
            <person name="Garlena R.A."/>
            <person name="Russell D.A."/>
            <person name="Pope W.H."/>
            <person name="Jacobs-Sera D."/>
            <person name="Hatfull G.F."/>
        </authorList>
    </citation>
    <scope>NUCLEOTIDE SEQUENCE [LARGE SCALE GENOMIC DNA]</scope>
</reference>
<feature type="compositionally biased region" description="Pro residues" evidence="1">
    <location>
        <begin position="30"/>
        <end position="43"/>
    </location>
</feature>
<accession>A0A6B9LK01</accession>
<feature type="region of interest" description="Disordered" evidence="1">
    <location>
        <begin position="26"/>
        <end position="50"/>
    </location>
</feature>
<proteinExistence type="predicted"/>
<dbReference type="EMBL" id="MN813693">
    <property type="protein sequence ID" value="QHB37769.1"/>
    <property type="molecule type" value="Genomic_DNA"/>
</dbReference>
<gene>
    <name evidence="2" type="primary">28</name>
    <name evidence="2" type="ORF">PBI_IMVUBU_28</name>
</gene>
<evidence type="ECO:0000313" key="2">
    <source>
        <dbReference type="EMBL" id="QHB37769.1"/>
    </source>
</evidence>
<dbReference type="RefSeq" id="YP_009949978.1">
    <property type="nucleotide sequence ID" value="NC_051586.1"/>
</dbReference>
<dbReference type="KEGG" id="vg:60321388"/>
<organism evidence="2 3">
    <name type="scientific">Mycobacterium phage Imvubu</name>
    <dbReference type="NCBI Taxonomy" id="2686233"/>
    <lineage>
        <taxon>Viruses</taxon>
        <taxon>Duplodnaviria</taxon>
        <taxon>Heunggongvirae</taxon>
        <taxon>Uroviricota</taxon>
        <taxon>Caudoviricetes</taxon>
        <taxon>Bclasvirinae</taxon>
        <taxon>Imvubuvirus</taxon>
        <taxon>Imvubuvirus imvubu</taxon>
    </lineage>
</organism>
<dbReference type="GeneID" id="60321388"/>
<name>A0A6B9LK01_9CAUD</name>
<dbReference type="Proteomes" id="UP000464404">
    <property type="component" value="Segment"/>
</dbReference>